<keyword evidence="1" id="KW-0802">TPR repeat</keyword>
<evidence type="ECO:0000313" key="5">
    <source>
        <dbReference type="Proteomes" id="UP000222163"/>
    </source>
</evidence>
<protein>
    <recommendedName>
        <fullName evidence="3">YaiO beta-barrel domain-containing protein</fullName>
    </recommendedName>
</protein>
<dbReference type="NCBIfam" id="TIGR04390">
    <property type="entry name" value="OMP_YaiO_dom"/>
    <property type="match status" value="1"/>
</dbReference>
<dbReference type="Pfam" id="PF19413">
    <property type="entry name" value="YaiO"/>
    <property type="match status" value="1"/>
</dbReference>
<comment type="caution">
    <text evidence="4">The sequence shown here is derived from an EMBL/GenBank/DDBJ whole genome shotgun (WGS) entry which is preliminary data.</text>
</comment>
<dbReference type="InterPro" id="IPR019734">
    <property type="entry name" value="TPR_rpt"/>
</dbReference>
<feature type="repeat" description="TPR" evidence="1">
    <location>
        <begin position="66"/>
        <end position="99"/>
    </location>
</feature>
<proteinExistence type="predicted"/>
<feature type="chain" id="PRO_5013834194" description="YaiO beta-barrel domain-containing protein" evidence="2">
    <location>
        <begin position="24"/>
        <end position="422"/>
    </location>
</feature>
<dbReference type="InterPro" id="IPR011990">
    <property type="entry name" value="TPR-like_helical_dom_sf"/>
</dbReference>
<feature type="signal peptide" evidence="2">
    <location>
        <begin position="1"/>
        <end position="23"/>
    </location>
</feature>
<gene>
    <name evidence="4" type="ORF">CSC81_01585</name>
</gene>
<evidence type="ECO:0000256" key="2">
    <source>
        <dbReference type="SAM" id="SignalP"/>
    </source>
</evidence>
<dbReference type="EMBL" id="PDUU01000002">
    <property type="protein sequence ID" value="PHN98903.1"/>
    <property type="molecule type" value="Genomic_DNA"/>
</dbReference>
<dbReference type="Gene3D" id="1.25.40.10">
    <property type="entry name" value="Tetratricopeptide repeat domain"/>
    <property type="match status" value="2"/>
</dbReference>
<dbReference type="Proteomes" id="UP000222163">
    <property type="component" value="Unassembled WGS sequence"/>
</dbReference>
<name>A0A2G1BXZ5_9FLAO</name>
<dbReference type="InterPro" id="IPR030887">
    <property type="entry name" value="Beta-barrel_YaiO"/>
</dbReference>
<evidence type="ECO:0000259" key="3">
    <source>
        <dbReference type="Pfam" id="PF19413"/>
    </source>
</evidence>
<evidence type="ECO:0000313" key="4">
    <source>
        <dbReference type="EMBL" id="PHN98903.1"/>
    </source>
</evidence>
<dbReference type="SUPFAM" id="SSF48452">
    <property type="entry name" value="TPR-like"/>
    <property type="match status" value="1"/>
</dbReference>
<organism evidence="4 5">
    <name type="scientific">Tenacibaculum discolor</name>
    <dbReference type="NCBI Taxonomy" id="361581"/>
    <lineage>
        <taxon>Bacteria</taxon>
        <taxon>Pseudomonadati</taxon>
        <taxon>Bacteroidota</taxon>
        <taxon>Flavobacteriia</taxon>
        <taxon>Flavobacteriales</taxon>
        <taxon>Flavobacteriaceae</taxon>
        <taxon>Tenacibaculum</taxon>
    </lineage>
</organism>
<reference evidence="4 5" key="1">
    <citation type="journal article" date="2016" name="Nat. Commun.">
        <title>Microbial interactions lead to rapid micro-scale successions on model marine particles.</title>
        <authorList>
            <person name="Datta M.S."/>
            <person name="Sliwerska E."/>
            <person name="Gore J."/>
            <person name="Polz M.F."/>
            <person name="Cordero O.X."/>
        </authorList>
    </citation>
    <scope>NUCLEOTIDE SEQUENCE [LARGE SCALE GENOMIC DNA]</scope>
    <source>
        <strain evidence="4 5">4G03</strain>
    </source>
</reference>
<keyword evidence="2" id="KW-0732">Signal</keyword>
<accession>A0A2G1BXZ5</accession>
<sequence length="422" mass="48863">MILKSIKYHLCILLTLFVCSVFSQQKVFQGDPDVAFEKARKMAFNKQRKEAQDTLRFILTKYPNYLDVRSFLASTYSWDGNYKEARKEFEYVLKKDPKRKNDWIATIKNELYASLPYKANDLVKKALSYFPDDTDLLYLKAKSEEKLQNPEEALITLDKIISIDANNSNAISYKESLINTLRFNSVGLSYSTVLYNKNERDASHYSTLNYTRQTKYGSIIAKINYSRRFDTDNLQYEVDLYPRITDGLYAYVSAGFSNSSLFPKVRYGVELYKSLPLGLEVSLGFRGLKFSETTTIYTGSVGWYTGNSYWSLRPYFTPNDNGTSKSVTLTYRRYYSDADNYFGVAVGAGFSPEIDRFPVNTEQTVVFDLKTQKISGEYAFTSKSKKHAWKVSVNILREEKSFDRGEYFLLYTLGISYDLRFR</sequence>
<evidence type="ECO:0000256" key="1">
    <source>
        <dbReference type="PROSITE-ProRule" id="PRU00339"/>
    </source>
</evidence>
<feature type="domain" description="YaiO beta-barrel" evidence="3">
    <location>
        <begin position="184"/>
        <end position="353"/>
    </location>
</feature>
<dbReference type="PROSITE" id="PS50005">
    <property type="entry name" value="TPR"/>
    <property type="match status" value="1"/>
</dbReference>
<dbReference type="AlphaFoldDB" id="A0A2G1BXZ5"/>
<dbReference type="SMART" id="SM00028">
    <property type="entry name" value="TPR"/>
    <property type="match status" value="2"/>
</dbReference>